<keyword evidence="3" id="KW-1185">Reference proteome</keyword>
<comment type="caution">
    <text evidence="2">The sequence shown here is derived from an EMBL/GenBank/DDBJ whole genome shotgun (WGS) entry which is preliminary data.</text>
</comment>
<feature type="region of interest" description="Disordered" evidence="1">
    <location>
        <begin position="83"/>
        <end position="111"/>
    </location>
</feature>
<dbReference type="PANTHER" id="PTHR31434:SF2">
    <property type="entry name" value="S PHASE CYCLIN A-ASSOCIATED PROTEIN IN THE ENDOPLASMIC RETICULUM"/>
    <property type="match status" value="1"/>
</dbReference>
<evidence type="ECO:0000256" key="1">
    <source>
        <dbReference type="SAM" id="MobiDB-lite"/>
    </source>
</evidence>
<feature type="compositionally biased region" description="Pro residues" evidence="1">
    <location>
        <begin position="35"/>
        <end position="44"/>
    </location>
</feature>
<feature type="region of interest" description="Disordered" evidence="1">
    <location>
        <begin position="22"/>
        <end position="58"/>
    </location>
</feature>
<feature type="region of interest" description="Disordered" evidence="1">
    <location>
        <begin position="230"/>
        <end position="279"/>
    </location>
</feature>
<name>A0AAD5WZT1_9FUNG</name>
<feature type="compositionally biased region" description="Basic and acidic residues" evidence="1">
    <location>
        <begin position="240"/>
        <end position="279"/>
    </location>
</feature>
<evidence type="ECO:0000313" key="3">
    <source>
        <dbReference type="Proteomes" id="UP001212841"/>
    </source>
</evidence>
<dbReference type="AlphaFoldDB" id="A0AAD5WZT1"/>
<sequence length="899" mass="100399">MPHQRASAFADIYGLGILQIGRNSDAPVPATRQIPPTPTSPEPPVEVATDNNPSRDAEGDIAEAAEKDEVKGLVTPKRLDILSATRASDRSPVRLMSPPITRKTPSPESLELKQAKAQELRESLLQDKAEKLKAKAEKFRAVRERADQSKIEQLKSLKDSLEDKQARAEKKREMHLRAIQDRAKDEEKKVDEISFIQNFSVESKRMDSRQRFRDFALRLTHLELERLRKSGESAAMQEAATERRRLQEAARAERVKRDEERMREAEMKRENERREREKEWREKEEEKARRLEALKSLRLAEEEEMRRELEIKLLKSSQRKDEQMRAVKEKAALANQNAKMVASRVHAARGSVASTPDRNSPMPGVAESVCLSCSVEVLPGDGHVHEKIDIVSRASPIPGKRGMGDIVPGVSVTFDKTAKNRLKKIRKNMKSASEDFQYISIAPVTKVSGALKIVKQKLTKLTPLLATVANERTEPEELTFRLQAVLNEAEPILETGEDSTLVDGCLSLIISGDVQAMLLGALGAVDGDGWPVLSASNVQLACSILYASLNRPTALSHFLLHPSLYLLELINALVRFLPLCSPAADEWLKATAVLMKLIVSGFRSGVADVKGLGVQRMREESIQYLVLIGIIDRLREIMRVVHGPIPEGSPLLSFLVHGIQILEVSTDIYANEANERPIYTPSTSTPLKSLLRNSFRGDLVGLVTMLDAIIFCKGMVEKVGEEEVDALIVDLGLGVVRVLNNVCAMDLGMVQSILMGEGMQSEFFHLCTFWVKYWFARSPNSLSAIGRVGGLRDGELCSLDKLLEELILLLGYMCIDERRGREMMRFGTGPVLLKLLCGLPFGWFLDERLQSILLPSLIVATYNDEDNRQVVREEVSFDYLTRFAKGSGLGFLKDVEDGS</sequence>
<reference evidence="2" key="1">
    <citation type="submission" date="2020-05" db="EMBL/GenBank/DDBJ databases">
        <title>Phylogenomic resolution of chytrid fungi.</title>
        <authorList>
            <person name="Stajich J.E."/>
            <person name="Amses K."/>
            <person name="Simmons R."/>
            <person name="Seto K."/>
            <person name="Myers J."/>
            <person name="Bonds A."/>
            <person name="Quandt C.A."/>
            <person name="Barry K."/>
            <person name="Liu P."/>
            <person name="Grigoriev I."/>
            <person name="Longcore J.E."/>
            <person name="James T.Y."/>
        </authorList>
    </citation>
    <scope>NUCLEOTIDE SEQUENCE</scope>
    <source>
        <strain evidence="2">JEL0318</strain>
    </source>
</reference>
<accession>A0AAD5WZT1</accession>
<evidence type="ECO:0000313" key="2">
    <source>
        <dbReference type="EMBL" id="KAJ3048594.1"/>
    </source>
</evidence>
<protein>
    <recommendedName>
        <fullName evidence="4">S phase cyclin A-associated protein in the endoplasmic reticulum N-terminal domain-containing protein</fullName>
    </recommendedName>
</protein>
<evidence type="ECO:0008006" key="4">
    <source>
        <dbReference type="Google" id="ProtNLM"/>
    </source>
</evidence>
<dbReference type="EMBL" id="JADGJD010000767">
    <property type="protein sequence ID" value="KAJ3048594.1"/>
    <property type="molecule type" value="Genomic_DNA"/>
</dbReference>
<dbReference type="PANTHER" id="PTHR31434">
    <property type="entry name" value="S PHASE CYCLIN A-ASSOCIATED PROTEIN IN THE ENDOPLASMIC RETICULUM"/>
    <property type="match status" value="1"/>
</dbReference>
<dbReference type="Gene3D" id="6.10.280.30">
    <property type="match status" value="1"/>
</dbReference>
<dbReference type="Proteomes" id="UP001212841">
    <property type="component" value="Unassembled WGS sequence"/>
</dbReference>
<proteinExistence type="predicted"/>
<organism evidence="2 3">
    <name type="scientific">Rhizophlyctis rosea</name>
    <dbReference type="NCBI Taxonomy" id="64517"/>
    <lineage>
        <taxon>Eukaryota</taxon>
        <taxon>Fungi</taxon>
        <taxon>Fungi incertae sedis</taxon>
        <taxon>Chytridiomycota</taxon>
        <taxon>Chytridiomycota incertae sedis</taxon>
        <taxon>Chytridiomycetes</taxon>
        <taxon>Rhizophlyctidales</taxon>
        <taxon>Rhizophlyctidaceae</taxon>
        <taxon>Rhizophlyctis</taxon>
    </lineage>
</organism>
<gene>
    <name evidence="2" type="ORF">HK097_010396</name>
</gene>